<keyword evidence="1" id="KW-1133">Transmembrane helix</keyword>
<dbReference type="Proteomes" id="UP000547510">
    <property type="component" value="Unassembled WGS sequence"/>
</dbReference>
<keyword evidence="3" id="KW-1185">Reference proteome</keyword>
<evidence type="ECO:0000313" key="3">
    <source>
        <dbReference type="Proteomes" id="UP000547510"/>
    </source>
</evidence>
<keyword evidence="1" id="KW-0812">Transmembrane</keyword>
<feature type="transmembrane region" description="Helical" evidence="1">
    <location>
        <begin position="72"/>
        <end position="89"/>
    </location>
</feature>
<evidence type="ECO:0000256" key="1">
    <source>
        <dbReference type="SAM" id="Phobius"/>
    </source>
</evidence>
<evidence type="ECO:0000313" key="2">
    <source>
        <dbReference type="EMBL" id="MBB5960146.1"/>
    </source>
</evidence>
<dbReference type="RefSeq" id="WP_184698048.1">
    <property type="nucleotide sequence ID" value="NZ_JACHJN010000014.1"/>
</dbReference>
<name>A0A841CXS5_9PSEU</name>
<keyword evidence="1" id="KW-0472">Membrane</keyword>
<feature type="transmembrane region" description="Helical" evidence="1">
    <location>
        <begin position="96"/>
        <end position="114"/>
    </location>
</feature>
<dbReference type="EMBL" id="JACHJN010000014">
    <property type="protein sequence ID" value="MBB5960146.1"/>
    <property type="molecule type" value="Genomic_DNA"/>
</dbReference>
<sequence length="157" mass="17210">MSTTRNYGVEEIKPDPPPWWDRLEQRLRQYAPTALRVSIGLVFVWFGLLKAIGESPVADLVHATVPFVSEGLLMPVLGVVEIVLGVALMIGHPRRLALIAVAGHLAGTFLVFVNAPTLSWSDGNPLLLTANGEFVLKNVVLICAVLMLLGHRRTVRR</sequence>
<organism evidence="2 3">
    <name type="scientific">Saccharothrix tamanrassetensis</name>
    <dbReference type="NCBI Taxonomy" id="1051531"/>
    <lineage>
        <taxon>Bacteria</taxon>
        <taxon>Bacillati</taxon>
        <taxon>Actinomycetota</taxon>
        <taxon>Actinomycetes</taxon>
        <taxon>Pseudonocardiales</taxon>
        <taxon>Pseudonocardiaceae</taxon>
        <taxon>Saccharothrix</taxon>
    </lineage>
</organism>
<proteinExistence type="predicted"/>
<feature type="transmembrane region" description="Helical" evidence="1">
    <location>
        <begin position="33"/>
        <end position="52"/>
    </location>
</feature>
<feature type="transmembrane region" description="Helical" evidence="1">
    <location>
        <begin position="134"/>
        <end position="151"/>
    </location>
</feature>
<protein>
    <submittedName>
        <fullName evidence="2">Putative membrane protein YphA (DoxX/SURF4 family)</fullName>
    </submittedName>
</protein>
<dbReference type="AlphaFoldDB" id="A0A841CXS5"/>
<accession>A0A841CXS5</accession>
<gene>
    <name evidence="2" type="ORF">FHS29_006769</name>
</gene>
<comment type="caution">
    <text evidence="2">The sequence shown here is derived from an EMBL/GenBank/DDBJ whole genome shotgun (WGS) entry which is preliminary data.</text>
</comment>
<reference evidence="2 3" key="1">
    <citation type="submission" date="2020-08" db="EMBL/GenBank/DDBJ databases">
        <title>Genomic Encyclopedia of Type Strains, Phase III (KMG-III): the genomes of soil and plant-associated and newly described type strains.</title>
        <authorList>
            <person name="Whitman W."/>
        </authorList>
    </citation>
    <scope>NUCLEOTIDE SEQUENCE [LARGE SCALE GENOMIC DNA]</scope>
    <source>
        <strain evidence="2 3">CECT 8640</strain>
    </source>
</reference>